<dbReference type="Proteomes" id="UP000267223">
    <property type="component" value="Unassembled WGS sequence"/>
</dbReference>
<dbReference type="GO" id="GO:0005829">
    <property type="term" value="C:cytosol"/>
    <property type="evidence" value="ECO:0007669"/>
    <property type="project" value="TreeGrafter"/>
</dbReference>
<dbReference type="PANTHER" id="PTHR11803">
    <property type="entry name" value="2-IMINOBUTANOATE/2-IMINOPROPANOATE DEAMINASE RIDA"/>
    <property type="match status" value="1"/>
</dbReference>
<organism evidence="2 3">
    <name type="scientific">Hanamia caeni</name>
    <dbReference type="NCBI Taxonomy" id="2294116"/>
    <lineage>
        <taxon>Bacteria</taxon>
        <taxon>Pseudomonadati</taxon>
        <taxon>Bacteroidota</taxon>
        <taxon>Chitinophagia</taxon>
        <taxon>Chitinophagales</taxon>
        <taxon>Chitinophagaceae</taxon>
        <taxon>Hanamia</taxon>
    </lineage>
</organism>
<dbReference type="Pfam" id="PF01042">
    <property type="entry name" value="Ribonuc_L-PSP"/>
    <property type="match status" value="1"/>
</dbReference>
<accession>A0A3M9NEW7</accession>
<dbReference type="InterPro" id="IPR006056">
    <property type="entry name" value="RidA"/>
</dbReference>
<dbReference type="OrthoDB" id="9803101at2"/>
<dbReference type="SUPFAM" id="SSF55298">
    <property type="entry name" value="YjgF-like"/>
    <property type="match status" value="1"/>
</dbReference>
<comment type="similarity">
    <text evidence="1">Belongs to the RutC family.</text>
</comment>
<gene>
    <name evidence="2" type="ORF">EFY79_12460</name>
</gene>
<dbReference type="InterPro" id="IPR006175">
    <property type="entry name" value="YjgF/YER057c/UK114"/>
</dbReference>
<name>A0A3M9NEW7_9BACT</name>
<dbReference type="PANTHER" id="PTHR11803:SF58">
    <property type="entry name" value="PROTEIN HMF1-RELATED"/>
    <property type="match status" value="1"/>
</dbReference>
<evidence type="ECO:0000313" key="3">
    <source>
        <dbReference type="Proteomes" id="UP000267223"/>
    </source>
</evidence>
<dbReference type="CDD" id="cd00448">
    <property type="entry name" value="YjgF_YER057c_UK114_family"/>
    <property type="match status" value="1"/>
</dbReference>
<protein>
    <submittedName>
        <fullName evidence="2">RidA family protein</fullName>
    </submittedName>
</protein>
<comment type="caution">
    <text evidence="2">The sequence shown here is derived from an EMBL/GenBank/DDBJ whole genome shotgun (WGS) entry which is preliminary data.</text>
</comment>
<evidence type="ECO:0000256" key="1">
    <source>
        <dbReference type="ARBA" id="ARBA00010552"/>
    </source>
</evidence>
<dbReference type="RefSeq" id="WP_123121043.1">
    <property type="nucleotide sequence ID" value="NZ_RJJR01000009.1"/>
</dbReference>
<dbReference type="GO" id="GO:0019239">
    <property type="term" value="F:deaminase activity"/>
    <property type="evidence" value="ECO:0007669"/>
    <property type="project" value="TreeGrafter"/>
</dbReference>
<dbReference type="EMBL" id="RJJR01000009">
    <property type="protein sequence ID" value="RNI35763.1"/>
    <property type="molecule type" value="Genomic_DNA"/>
</dbReference>
<dbReference type="NCBIfam" id="TIGR00004">
    <property type="entry name" value="Rid family detoxifying hydrolase"/>
    <property type="match status" value="1"/>
</dbReference>
<keyword evidence="3" id="KW-1185">Reference proteome</keyword>
<dbReference type="Gene3D" id="3.30.1330.40">
    <property type="entry name" value="RutC-like"/>
    <property type="match status" value="1"/>
</dbReference>
<dbReference type="FunFam" id="3.30.1330.40:FF:000001">
    <property type="entry name" value="L-PSP family endoribonuclease"/>
    <property type="match status" value="1"/>
</dbReference>
<reference evidence="2 3" key="1">
    <citation type="submission" date="2018-11" db="EMBL/GenBank/DDBJ databases">
        <title>Draft genome sequence of Ferruginibacter sp. BO-59.</title>
        <authorList>
            <person name="Im W.T."/>
        </authorList>
    </citation>
    <scope>NUCLEOTIDE SEQUENCE [LARGE SCALE GENOMIC DNA]</scope>
    <source>
        <strain evidence="2 3">BO-59</strain>
    </source>
</reference>
<sequence>MSKEIIKSGQAPEPIGPYSQAVKAGGFLFLSGQIALVPGTSELKTTGVTEETRQVMENLKAVLTEAGSDFSDVVKTSIFLKDMNSFAEVNAEYGKYFEKDFPARETVAVKTLPKDVNVEISMIAYIE</sequence>
<proteinExistence type="inferred from homology"/>
<evidence type="ECO:0000313" key="2">
    <source>
        <dbReference type="EMBL" id="RNI35763.1"/>
    </source>
</evidence>
<dbReference type="AlphaFoldDB" id="A0A3M9NEW7"/>
<dbReference type="InterPro" id="IPR035959">
    <property type="entry name" value="RutC-like_sf"/>
</dbReference>